<reference evidence="2 3" key="1">
    <citation type="submission" date="2019-10" db="EMBL/GenBank/DDBJ databases">
        <title>Epibacterium sp. nov., isolated from seawater.</title>
        <authorList>
            <person name="Zhang X."/>
            <person name="Li N."/>
        </authorList>
    </citation>
    <scope>NUCLEOTIDE SEQUENCE [LARGE SCALE GENOMIC DNA]</scope>
    <source>
        <strain evidence="2 3">SM1969</strain>
    </source>
</reference>
<proteinExistence type="predicted"/>
<evidence type="ECO:0000313" key="2">
    <source>
        <dbReference type="EMBL" id="MQY41018.1"/>
    </source>
</evidence>
<dbReference type="RefSeq" id="WP_153543836.1">
    <property type="nucleotide sequence ID" value="NZ_WIXK01000001.1"/>
</dbReference>
<dbReference type="PROSITE" id="PS50925">
    <property type="entry name" value="BLUF"/>
    <property type="match status" value="1"/>
</dbReference>
<dbReference type="SMART" id="SM01034">
    <property type="entry name" value="BLUF"/>
    <property type="match status" value="1"/>
</dbReference>
<dbReference type="Gene3D" id="3.30.70.100">
    <property type="match status" value="1"/>
</dbReference>
<dbReference type="Pfam" id="PF04940">
    <property type="entry name" value="BLUF"/>
    <property type="match status" value="1"/>
</dbReference>
<dbReference type="InterPro" id="IPR007024">
    <property type="entry name" value="BLUF_domain"/>
</dbReference>
<dbReference type="GO" id="GO:0009882">
    <property type="term" value="F:blue light photoreceptor activity"/>
    <property type="evidence" value="ECO:0007669"/>
    <property type="project" value="InterPro"/>
</dbReference>
<evidence type="ECO:0000313" key="3">
    <source>
        <dbReference type="Proteomes" id="UP000436694"/>
    </source>
</evidence>
<name>A0A844AQ18_9RHOB</name>
<accession>A0A844AQ18</accession>
<dbReference type="EMBL" id="WIXK01000001">
    <property type="protein sequence ID" value="MQY41018.1"/>
    <property type="molecule type" value="Genomic_DNA"/>
</dbReference>
<evidence type="ECO:0000259" key="1">
    <source>
        <dbReference type="PROSITE" id="PS50925"/>
    </source>
</evidence>
<dbReference type="AlphaFoldDB" id="A0A844AQ18"/>
<dbReference type="GO" id="GO:0071949">
    <property type="term" value="F:FAD binding"/>
    <property type="evidence" value="ECO:0007669"/>
    <property type="project" value="InterPro"/>
</dbReference>
<organism evidence="2 3">
    <name type="scientific">Tritonibacter aquimaris</name>
    <dbReference type="NCBI Taxonomy" id="2663379"/>
    <lineage>
        <taxon>Bacteria</taxon>
        <taxon>Pseudomonadati</taxon>
        <taxon>Pseudomonadota</taxon>
        <taxon>Alphaproteobacteria</taxon>
        <taxon>Rhodobacterales</taxon>
        <taxon>Paracoccaceae</taxon>
        <taxon>Tritonibacter</taxon>
    </lineage>
</organism>
<feature type="domain" description="BLUF" evidence="1">
    <location>
        <begin position="1"/>
        <end position="92"/>
    </location>
</feature>
<gene>
    <name evidence="2" type="ORF">GG681_00040</name>
</gene>
<comment type="caution">
    <text evidence="2">The sequence shown here is derived from an EMBL/GenBank/DDBJ whole genome shotgun (WGS) entry which is preliminary data.</text>
</comment>
<sequence>MHRLIYLSQLTRNMSHNEVAAMVARAQERNKSAGLTGLLIFMQGRFFQVLEGPETAVDHCFARIQQDTRHGGMRLLSSSEIKTRAFPDWKMSLFYPEQLPQQAHEAVMSIDTLLPMNSPERGDCPKVRGLVREFLASFTRMAAA</sequence>
<keyword evidence="3" id="KW-1185">Reference proteome</keyword>
<protein>
    <submittedName>
        <fullName evidence="2">Blue light sensor protein</fullName>
    </submittedName>
</protein>
<dbReference type="Proteomes" id="UP000436694">
    <property type="component" value="Unassembled WGS sequence"/>
</dbReference>
<dbReference type="InterPro" id="IPR036046">
    <property type="entry name" value="Acylphosphatase-like_dom_sf"/>
</dbReference>
<dbReference type="SUPFAM" id="SSF54975">
    <property type="entry name" value="Acylphosphatase/BLUF domain-like"/>
    <property type="match status" value="1"/>
</dbReference>